<sequence>MADDYYQILGVKRSATQEEIRKAYKKLAQKHHPDLNPDDKNAQAKFKEIQNAYDVIGDPEKRKKYDQFGSNYEQMGADPSGGAGGFHQWRTGGGGGPGGGQQFEFDLGDIFGGGGGGQGFSDIFGFGGGGGSRRRHAQPMRGHDIQHDTNISFKQAMEGGEINLNVRRPNGEMDRLTAKIPPGIEDGKKIRLRGQGDPGPGGGPNGDLLIRIHIEPHKYFKRNGKDLEVQVPVTLAEAMLGGSVDVPTPGGTVTMKIPPGSSSGRRLRVRGQGVPSSKGDAGDLYVVLQVALPENPSKELKAAVQSFAESHPHEDPRKDLRW</sequence>
<dbReference type="AlphaFoldDB" id="A0A2S8F6Q1"/>
<dbReference type="Proteomes" id="UP000239388">
    <property type="component" value="Unassembled WGS sequence"/>
</dbReference>
<dbReference type="InterPro" id="IPR001623">
    <property type="entry name" value="DnaJ_domain"/>
</dbReference>
<evidence type="ECO:0000259" key="3">
    <source>
        <dbReference type="PROSITE" id="PS50076"/>
    </source>
</evidence>
<dbReference type="GO" id="GO:0042026">
    <property type="term" value="P:protein refolding"/>
    <property type="evidence" value="ECO:0007669"/>
    <property type="project" value="TreeGrafter"/>
</dbReference>
<evidence type="ECO:0000313" key="4">
    <source>
        <dbReference type="EMBL" id="PQO27818.1"/>
    </source>
</evidence>
<gene>
    <name evidence="4" type="ORF">C5Y98_26170</name>
</gene>
<dbReference type="InterPro" id="IPR036869">
    <property type="entry name" value="J_dom_sf"/>
</dbReference>
<dbReference type="PRINTS" id="PR00625">
    <property type="entry name" value="JDOMAIN"/>
</dbReference>
<name>A0A2S8F6Q1_9BACT</name>
<feature type="compositionally biased region" description="Basic and acidic residues" evidence="2">
    <location>
        <begin position="310"/>
        <end position="322"/>
    </location>
</feature>
<feature type="region of interest" description="Disordered" evidence="2">
    <location>
        <begin position="174"/>
        <end position="203"/>
    </location>
</feature>
<organism evidence="4 5">
    <name type="scientific">Blastopirellula marina</name>
    <dbReference type="NCBI Taxonomy" id="124"/>
    <lineage>
        <taxon>Bacteria</taxon>
        <taxon>Pseudomonadati</taxon>
        <taxon>Planctomycetota</taxon>
        <taxon>Planctomycetia</taxon>
        <taxon>Pirellulales</taxon>
        <taxon>Pirellulaceae</taxon>
        <taxon>Blastopirellula</taxon>
    </lineage>
</organism>
<accession>A0A2S8F6Q1</accession>
<dbReference type="SMART" id="SM00271">
    <property type="entry name" value="DnaJ"/>
    <property type="match status" value="1"/>
</dbReference>
<dbReference type="InterPro" id="IPR002939">
    <property type="entry name" value="DnaJ_C"/>
</dbReference>
<dbReference type="OrthoDB" id="9779889at2"/>
<dbReference type="Pfam" id="PF00226">
    <property type="entry name" value="DnaJ"/>
    <property type="match status" value="1"/>
</dbReference>
<dbReference type="GO" id="GO:0005737">
    <property type="term" value="C:cytoplasm"/>
    <property type="evidence" value="ECO:0007669"/>
    <property type="project" value="TreeGrafter"/>
</dbReference>
<dbReference type="SUPFAM" id="SSF46565">
    <property type="entry name" value="Chaperone J-domain"/>
    <property type="match status" value="1"/>
</dbReference>
<feature type="domain" description="J" evidence="3">
    <location>
        <begin position="4"/>
        <end position="69"/>
    </location>
</feature>
<feature type="compositionally biased region" description="Low complexity" evidence="2">
    <location>
        <begin position="258"/>
        <end position="275"/>
    </location>
</feature>
<feature type="region of interest" description="Disordered" evidence="2">
    <location>
        <begin position="247"/>
        <end position="279"/>
    </location>
</feature>
<dbReference type="RefSeq" id="WP_105358929.1">
    <property type="nucleotide sequence ID" value="NZ_PUIB01000026.1"/>
</dbReference>
<comment type="caution">
    <text evidence="4">The sequence shown here is derived from an EMBL/GenBank/DDBJ whole genome shotgun (WGS) entry which is preliminary data.</text>
</comment>
<dbReference type="FunFam" id="2.60.260.20:FF:000013">
    <property type="entry name" value="DnaJ subfamily B member 11"/>
    <property type="match status" value="1"/>
</dbReference>
<feature type="region of interest" description="Disordered" evidence="2">
    <location>
        <begin position="302"/>
        <end position="322"/>
    </location>
</feature>
<dbReference type="Gene3D" id="2.60.260.20">
    <property type="entry name" value="Urease metallochaperone UreE, N-terminal domain"/>
    <property type="match status" value="2"/>
</dbReference>
<dbReference type="SUPFAM" id="SSF49493">
    <property type="entry name" value="HSP40/DnaJ peptide-binding domain"/>
    <property type="match status" value="2"/>
</dbReference>
<dbReference type="PANTHER" id="PTHR43096:SF52">
    <property type="entry name" value="DNAJ HOMOLOG 1, MITOCHONDRIAL-RELATED"/>
    <property type="match status" value="1"/>
</dbReference>
<dbReference type="CDD" id="cd10747">
    <property type="entry name" value="DnaJ_C"/>
    <property type="match status" value="1"/>
</dbReference>
<proteinExistence type="predicted"/>
<reference evidence="4 5" key="1">
    <citation type="submission" date="2018-02" db="EMBL/GenBank/DDBJ databases">
        <title>Comparative genomes isolates from brazilian mangrove.</title>
        <authorList>
            <person name="Araujo J.E."/>
            <person name="Taketani R.G."/>
            <person name="Silva M.C.P."/>
            <person name="Loureco M.V."/>
            <person name="Andreote F.D."/>
        </authorList>
    </citation>
    <scope>NUCLEOTIDE SEQUENCE [LARGE SCALE GENOMIC DNA]</scope>
    <source>
        <strain evidence="4 5">NAP PRIS-MGV</strain>
    </source>
</reference>
<evidence type="ECO:0000256" key="2">
    <source>
        <dbReference type="SAM" id="MobiDB-lite"/>
    </source>
</evidence>
<dbReference type="GO" id="GO:0051082">
    <property type="term" value="F:unfolded protein binding"/>
    <property type="evidence" value="ECO:0007669"/>
    <property type="project" value="InterPro"/>
</dbReference>
<dbReference type="PANTHER" id="PTHR43096">
    <property type="entry name" value="DNAJ HOMOLOG 1, MITOCHONDRIAL-RELATED"/>
    <property type="match status" value="1"/>
</dbReference>
<dbReference type="EMBL" id="PUIB01000026">
    <property type="protein sequence ID" value="PQO27818.1"/>
    <property type="molecule type" value="Genomic_DNA"/>
</dbReference>
<keyword evidence="1" id="KW-0143">Chaperone</keyword>
<evidence type="ECO:0000313" key="5">
    <source>
        <dbReference type="Proteomes" id="UP000239388"/>
    </source>
</evidence>
<dbReference type="Pfam" id="PF01556">
    <property type="entry name" value="DnaJ_C"/>
    <property type="match status" value="1"/>
</dbReference>
<evidence type="ECO:0000256" key="1">
    <source>
        <dbReference type="ARBA" id="ARBA00023186"/>
    </source>
</evidence>
<protein>
    <submittedName>
        <fullName evidence="4">J domain-containing protein</fullName>
    </submittedName>
</protein>
<dbReference type="PROSITE" id="PS50076">
    <property type="entry name" value="DNAJ_2"/>
    <property type="match status" value="1"/>
</dbReference>
<dbReference type="CDD" id="cd06257">
    <property type="entry name" value="DnaJ"/>
    <property type="match status" value="1"/>
</dbReference>
<dbReference type="Gene3D" id="1.10.287.110">
    <property type="entry name" value="DnaJ domain"/>
    <property type="match status" value="1"/>
</dbReference>
<dbReference type="InterPro" id="IPR008971">
    <property type="entry name" value="HSP40/DnaJ_pept-bd"/>
</dbReference>